<dbReference type="AlphaFoldDB" id="A0A4R1Y5S6"/>
<comment type="caution">
    <text evidence="1">The sequence shown here is derived from an EMBL/GenBank/DDBJ whole genome shotgun (WGS) entry which is preliminary data.</text>
</comment>
<sequence length="180" mass="21025">MSDDKLFFIMTITLELELTMIDIIKKLQTIPAISKFMLNHYSPFKGAGIEIDHFDLKNYHIRVKMPLERKNRNVVGTHFGGSLYSMVDPFYMLILIHHLGSKYIIWDKAASINFLAPGRATVFADVRLDVTEIEQIKTLAEDYSPVYRNYTLNIFDESGLRVAEVQKTLYIRRKKPKRFF</sequence>
<dbReference type="Proteomes" id="UP000294963">
    <property type="component" value="Unassembled WGS sequence"/>
</dbReference>
<evidence type="ECO:0000313" key="2">
    <source>
        <dbReference type="Proteomes" id="UP000294963"/>
    </source>
</evidence>
<name>A0A4R1Y5S6_ACICA</name>
<dbReference type="InterPro" id="IPR027961">
    <property type="entry name" value="DUF4442"/>
</dbReference>
<dbReference type="Pfam" id="PF14539">
    <property type="entry name" value="DUF4442"/>
    <property type="match status" value="1"/>
</dbReference>
<dbReference type="SUPFAM" id="SSF54637">
    <property type="entry name" value="Thioesterase/thiol ester dehydrase-isomerase"/>
    <property type="match status" value="1"/>
</dbReference>
<organism evidence="1 2">
    <name type="scientific">Acinetobacter calcoaceticus</name>
    <dbReference type="NCBI Taxonomy" id="471"/>
    <lineage>
        <taxon>Bacteria</taxon>
        <taxon>Pseudomonadati</taxon>
        <taxon>Pseudomonadota</taxon>
        <taxon>Gammaproteobacteria</taxon>
        <taxon>Moraxellales</taxon>
        <taxon>Moraxellaceae</taxon>
        <taxon>Acinetobacter</taxon>
        <taxon>Acinetobacter calcoaceticus/baumannii complex</taxon>
    </lineage>
</organism>
<keyword evidence="2" id="KW-1185">Reference proteome</keyword>
<accession>A0A4R1Y5S6</accession>
<dbReference type="Gene3D" id="3.10.129.10">
    <property type="entry name" value="Hotdog Thioesterase"/>
    <property type="match status" value="1"/>
</dbReference>
<gene>
    <name evidence="1" type="ORF">EC844_101354</name>
</gene>
<protein>
    <submittedName>
        <fullName evidence="1">Acyl-coenzyme A thioesterase PaaI-like protein</fullName>
    </submittedName>
</protein>
<dbReference type="InterPro" id="IPR029069">
    <property type="entry name" value="HotDog_dom_sf"/>
</dbReference>
<reference evidence="1 2" key="1">
    <citation type="submission" date="2019-03" db="EMBL/GenBank/DDBJ databases">
        <title>Genomic analyses of the natural microbiome of Caenorhabditis elegans.</title>
        <authorList>
            <person name="Samuel B."/>
        </authorList>
    </citation>
    <scope>NUCLEOTIDE SEQUENCE [LARGE SCALE GENOMIC DNA]</scope>
    <source>
        <strain evidence="1 2">JUb89</strain>
    </source>
</reference>
<evidence type="ECO:0000313" key="1">
    <source>
        <dbReference type="EMBL" id="TCM71072.1"/>
    </source>
</evidence>
<dbReference type="EMBL" id="SLVJ01000001">
    <property type="protein sequence ID" value="TCM71072.1"/>
    <property type="molecule type" value="Genomic_DNA"/>
</dbReference>
<proteinExistence type="predicted"/>